<name>A0A1G8DLL0_9ACTN</name>
<feature type="transmembrane region" description="Helical" evidence="8">
    <location>
        <begin position="157"/>
        <end position="184"/>
    </location>
</feature>
<dbReference type="AlphaFoldDB" id="A0A1G8DLL0"/>
<gene>
    <name evidence="10" type="ORF">SAMN05421505_11897</name>
</gene>
<dbReference type="GO" id="GO:0010041">
    <property type="term" value="P:response to iron(III) ion"/>
    <property type="evidence" value="ECO:0007669"/>
    <property type="project" value="TreeGrafter"/>
</dbReference>
<accession>A0A1G8DLL0</accession>
<feature type="transmembrane region" description="Helical" evidence="8">
    <location>
        <begin position="103"/>
        <end position="122"/>
    </location>
</feature>
<evidence type="ECO:0000313" key="10">
    <source>
        <dbReference type="EMBL" id="SDH58547.1"/>
    </source>
</evidence>
<evidence type="ECO:0000313" key="11">
    <source>
        <dbReference type="Proteomes" id="UP000198923"/>
    </source>
</evidence>
<dbReference type="Proteomes" id="UP000198923">
    <property type="component" value="Unassembled WGS sequence"/>
</dbReference>
<evidence type="ECO:0000256" key="1">
    <source>
        <dbReference type="ARBA" id="ARBA00004651"/>
    </source>
</evidence>
<evidence type="ECO:0000256" key="4">
    <source>
        <dbReference type="ARBA" id="ARBA00022679"/>
    </source>
</evidence>
<feature type="transmembrane region" description="Helical" evidence="8">
    <location>
        <begin position="78"/>
        <end position="96"/>
    </location>
</feature>
<evidence type="ECO:0000256" key="7">
    <source>
        <dbReference type="ARBA" id="ARBA00023136"/>
    </source>
</evidence>
<dbReference type="InterPro" id="IPR050297">
    <property type="entry name" value="LipidA_mod_glycosyltrf_83"/>
</dbReference>
<dbReference type="GO" id="GO:0009103">
    <property type="term" value="P:lipopolysaccharide biosynthetic process"/>
    <property type="evidence" value="ECO:0007669"/>
    <property type="project" value="UniProtKB-ARBA"/>
</dbReference>
<keyword evidence="3 10" id="KW-0328">Glycosyltransferase</keyword>
<dbReference type="PANTHER" id="PTHR33908">
    <property type="entry name" value="MANNOSYLTRANSFERASE YKCB-RELATED"/>
    <property type="match status" value="1"/>
</dbReference>
<keyword evidence="2" id="KW-1003">Cell membrane</keyword>
<sequence length="473" mass="49263">MRMVAAGSGVLGWCAGVAAFAVVFAGSWVPSMWADELATAEAVSSPAELAEVLAERDVVFVPYYALMLVWSWLGGADWWLRLPSALGIGAAAGLLADLGRRLGGVRAGVAAALVLVVLPSMSRFGQEARPYALAVAAAVLSFWALHRVLERPSRGRWAGYGVAVALLPCTHLFAVLVLPAHLVVAAVAKAGVWRPLLGWMAAGCVPAAVLAVVSASQVGQVSWLAVPGWSDLVLLRSSITSWRPVPEVGHLAAVLLGWAVVAVAVAGGWALWRSGPGGLGRGFAAGALVWGALPALVLFAVSQVATPVYNTRYALAAAPGFALLAGVALARVRVPVAVVAVGAAVAVAWPQHVRVREPGGHEVDYRSAAAWVSAGRQAGDAVVFAVPWAREGLSRYGDLPEVLGAEPAAGRVWLVREETGRAVRPGTDLPSRYGLAPVGAAKVTRLLEEGFAVRRQRDWRGVTVLLLERAAGH</sequence>
<evidence type="ECO:0000256" key="5">
    <source>
        <dbReference type="ARBA" id="ARBA00022692"/>
    </source>
</evidence>
<keyword evidence="7 8" id="KW-0472">Membrane</keyword>
<evidence type="ECO:0000256" key="3">
    <source>
        <dbReference type="ARBA" id="ARBA00022676"/>
    </source>
</evidence>
<protein>
    <submittedName>
        <fullName evidence="10">Mannosyltransferase</fullName>
    </submittedName>
</protein>
<feature type="domain" description="Glycosyltransferase RgtA/B/C/D-like" evidence="9">
    <location>
        <begin position="61"/>
        <end position="214"/>
    </location>
</feature>
<dbReference type="GO" id="GO:0016763">
    <property type="term" value="F:pentosyltransferase activity"/>
    <property type="evidence" value="ECO:0007669"/>
    <property type="project" value="TreeGrafter"/>
</dbReference>
<reference evidence="10 11" key="1">
    <citation type="submission" date="2016-10" db="EMBL/GenBank/DDBJ databases">
        <authorList>
            <person name="de Groot N.N."/>
        </authorList>
    </citation>
    <scope>NUCLEOTIDE SEQUENCE [LARGE SCALE GENOMIC DNA]</scope>
    <source>
        <strain evidence="10 11">CPCC 201354</strain>
    </source>
</reference>
<dbReference type="PANTHER" id="PTHR33908:SF3">
    <property type="entry name" value="UNDECAPRENYL PHOSPHATE-ALPHA-4-AMINO-4-DEOXY-L-ARABINOSE ARABINOSYL TRANSFERASE"/>
    <property type="match status" value="1"/>
</dbReference>
<evidence type="ECO:0000259" key="9">
    <source>
        <dbReference type="Pfam" id="PF13231"/>
    </source>
</evidence>
<keyword evidence="5 8" id="KW-0812">Transmembrane</keyword>
<dbReference type="GO" id="GO:0005886">
    <property type="term" value="C:plasma membrane"/>
    <property type="evidence" value="ECO:0007669"/>
    <property type="project" value="UniProtKB-SubCell"/>
</dbReference>
<dbReference type="OrthoDB" id="5318634at2"/>
<keyword evidence="4 10" id="KW-0808">Transferase</keyword>
<feature type="transmembrane region" description="Helical" evidence="8">
    <location>
        <begin position="283"/>
        <end position="301"/>
    </location>
</feature>
<keyword evidence="11" id="KW-1185">Reference proteome</keyword>
<dbReference type="STRING" id="504805.SAMN05421505_11897"/>
<feature type="transmembrane region" description="Helical" evidence="8">
    <location>
        <begin position="196"/>
        <end position="214"/>
    </location>
</feature>
<keyword evidence="6 8" id="KW-1133">Transmembrane helix</keyword>
<feature type="transmembrane region" description="Helical" evidence="8">
    <location>
        <begin position="251"/>
        <end position="271"/>
    </location>
</feature>
<proteinExistence type="predicted"/>
<comment type="subcellular location">
    <subcellularLocation>
        <location evidence="1">Cell membrane</location>
        <topology evidence="1">Multi-pass membrane protein</topology>
    </subcellularLocation>
</comment>
<feature type="transmembrane region" description="Helical" evidence="8">
    <location>
        <begin position="128"/>
        <end position="145"/>
    </location>
</feature>
<evidence type="ECO:0000256" key="8">
    <source>
        <dbReference type="SAM" id="Phobius"/>
    </source>
</evidence>
<evidence type="ECO:0000256" key="6">
    <source>
        <dbReference type="ARBA" id="ARBA00022989"/>
    </source>
</evidence>
<dbReference type="Pfam" id="PF13231">
    <property type="entry name" value="PMT_2"/>
    <property type="match status" value="1"/>
</dbReference>
<organism evidence="10 11">
    <name type="scientific">Sinosporangium album</name>
    <dbReference type="NCBI Taxonomy" id="504805"/>
    <lineage>
        <taxon>Bacteria</taxon>
        <taxon>Bacillati</taxon>
        <taxon>Actinomycetota</taxon>
        <taxon>Actinomycetes</taxon>
        <taxon>Streptosporangiales</taxon>
        <taxon>Streptosporangiaceae</taxon>
        <taxon>Sinosporangium</taxon>
    </lineage>
</organism>
<dbReference type="InterPro" id="IPR038731">
    <property type="entry name" value="RgtA/B/C-like"/>
</dbReference>
<dbReference type="EMBL" id="FNCN01000018">
    <property type="protein sequence ID" value="SDH58547.1"/>
    <property type="molecule type" value="Genomic_DNA"/>
</dbReference>
<evidence type="ECO:0000256" key="2">
    <source>
        <dbReference type="ARBA" id="ARBA00022475"/>
    </source>
</evidence>